<accession>A0A0M8P775</accession>
<gene>
    <name evidence="2" type="ORF">ACN38_g6956</name>
</gene>
<keyword evidence="1" id="KW-0812">Transmembrane</keyword>
<feature type="transmembrane region" description="Helical" evidence="1">
    <location>
        <begin position="6"/>
        <end position="25"/>
    </location>
</feature>
<keyword evidence="3" id="KW-1185">Reference proteome</keyword>
<evidence type="ECO:0000313" key="2">
    <source>
        <dbReference type="EMBL" id="KOS42121.1"/>
    </source>
</evidence>
<name>A0A0M8P775_9EURO</name>
<proteinExistence type="predicted"/>
<evidence type="ECO:0000256" key="1">
    <source>
        <dbReference type="SAM" id="Phobius"/>
    </source>
</evidence>
<dbReference type="OrthoDB" id="4175694at2759"/>
<comment type="caution">
    <text evidence="2">The sequence shown here is derived from an EMBL/GenBank/DDBJ whole genome shotgun (WGS) entry which is preliminary data.</text>
</comment>
<evidence type="ECO:0000313" key="3">
    <source>
        <dbReference type="Proteomes" id="UP000037696"/>
    </source>
</evidence>
<protein>
    <submittedName>
        <fullName evidence="2">Uncharacterized protein</fullName>
    </submittedName>
</protein>
<dbReference type="AlphaFoldDB" id="A0A0M8P775"/>
<keyword evidence="1" id="KW-0472">Membrane</keyword>
<reference evidence="2 3" key="1">
    <citation type="submission" date="2015-08" db="EMBL/GenBank/DDBJ databases">
        <title>Genome sequencing of Penicillium nordicum.</title>
        <authorList>
            <person name="Nguyen H.D."/>
            <person name="Seifert K.A."/>
        </authorList>
    </citation>
    <scope>NUCLEOTIDE SEQUENCE [LARGE SCALE GENOMIC DNA]</scope>
    <source>
        <strain evidence="2 3">DAOMC 185683</strain>
    </source>
</reference>
<keyword evidence="1" id="KW-1133">Transmembrane helix</keyword>
<dbReference type="Proteomes" id="UP000037696">
    <property type="component" value="Unassembled WGS sequence"/>
</dbReference>
<sequence>MIVHDADFNFVLALVFVSPGCVLIFSSSDRSYCLKPGGNEHISSYFTMQYHYLVGFIPPDILLGLPPEDKFFVELYGKALPPRTRERVILNRQRIRQGLMNVEEAWKSIPKKSSAG</sequence>
<organism evidence="2 3">
    <name type="scientific">Penicillium nordicum</name>
    <dbReference type="NCBI Taxonomy" id="229535"/>
    <lineage>
        <taxon>Eukaryota</taxon>
        <taxon>Fungi</taxon>
        <taxon>Dikarya</taxon>
        <taxon>Ascomycota</taxon>
        <taxon>Pezizomycotina</taxon>
        <taxon>Eurotiomycetes</taxon>
        <taxon>Eurotiomycetidae</taxon>
        <taxon>Eurotiales</taxon>
        <taxon>Aspergillaceae</taxon>
        <taxon>Penicillium</taxon>
    </lineage>
</organism>
<dbReference type="EMBL" id="LHQQ01000113">
    <property type="protein sequence ID" value="KOS42121.1"/>
    <property type="molecule type" value="Genomic_DNA"/>
</dbReference>